<comment type="caution">
    <text evidence="2">The sequence shown here is derived from an EMBL/GenBank/DDBJ whole genome shotgun (WGS) entry which is preliminary data.</text>
</comment>
<dbReference type="Proteomes" id="UP001159363">
    <property type="component" value="Chromosome 2"/>
</dbReference>
<evidence type="ECO:0000256" key="1">
    <source>
        <dbReference type="SAM" id="MobiDB-lite"/>
    </source>
</evidence>
<name>A0ABQ9IAA3_9NEOP</name>
<organism evidence="2 3">
    <name type="scientific">Dryococelus australis</name>
    <dbReference type="NCBI Taxonomy" id="614101"/>
    <lineage>
        <taxon>Eukaryota</taxon>
        <taxon>Metazoa</taxon>
        <taxon>Ecdysozoa</taxon>
        <taxon>Arthropoda</taxon>
        <taxon>Hexapoda</taxon>
        <taxon>Insecta</taxon>
        <taxon>Pterygota</taxon>
        <taxon>Neoptera</taxon>
        <taxon>Polyneoptera</taxon>
        <taxon>Phasmatodea</taxon>
        <taxon>Verophasmatodea</taxon>
        <taxon>Anareolatae</taxon>
        <taxon>Phasmatidae</taxon>
        <taxon>Eurycanthinae</taxon>
        <taxon>Dryococelus</taxon>
    </lineage>
</organism>
<accession>A0ABQ9IAA3</accession>
<feature type="region of interest" description="Disordered" evidence="1">
    <location>
        <begin position="50"/>
        <end position="77"/>
    </location>
</feature>
<feature type="region of interest" description="Disordered" evidence="1">
    <location>
        <begin position="84"/>
        <end position="103"/>
    </location>
</feature>
<protein>
    <submittedName>
        <fullName evidence="2">Uncharacterized protein</fullName>
    </submittedName>
</protein>
<proteinExistence type="predicted"/>
<sequence>MSMNKFSVLFPDLLLQPAIFKHGGPLLHPQPDPSLAGRGQVRIPVLRPAERHGGRHRVRPGALTPGRRRTARAGAIHYPRPLRAEMDSPATRPGPVARVARQTPVGRRRRHWLVSSVPALL</sequence>
<keyword evidence="3" id="KW-1185">Reference proteome</keyword>
<evidence type="ECO:0000313" key="3">
    <source>
        <dbReference type="Proteomes" id="UP001159363"/>
    </source>
</evidence>
<gene>
    <name evidence="2" type="ORF">PR048_006165</name>
</gene>
<dbReference type="EMBL" id="JARBHB010000002">
    <property type="protein sequence ID" value="KAJ8893566.1"/>
    <property type="molecule type" value="Genomic_DNA"/>
</dbReference>
<reference evidence="2 3" key="1">
    <citation type="submission" date="2023-02" db="EMBL/GenBank/DDBJ databases">
        <title>LHISI_Scaffold_Assembly.</title>
        <authorList>
            <person name="Stuart O.P."/>
            <person name="Cleave R."/>
            <person name="Magrath M.J.L."/>
            <person name="Mikheyev A.S."/>
        </authorList>
    </citation>
    <scope>NUCLEOTIDE SEQUENCE [LARGE SCALE GENOMIC DNA]</scope>
    <source>
        <strain evidence="2">Daus_M_001</strain>
        <tissue evidence="2">Leg muscle</tissue>
    </source>
</reference>
<evidence type="ECO:0000313" key="2">
    <source>
        <dbReference type="EMBL" id="KAJ8893566.1"/>
    </source>
</evidence>